<sequence length="111" mass="12189">MFKILNSDGLVISSLIKKCREQSIISCQSGSPVGPQLVCLGRLANTDVNTLVSPLCKTRPPKANVLIRKRSATDLRKVPTPLLNVPRHDDCQILKQPSLCDIKRVSGRELS</sequence>
<organism evidence="1 2">
    <name type="scientific">Scomber scombrus</name>
    <name type="common">Atlantic mackerel</name>
    <name type="synonym">Scomber vernalis</name>
    <dbReference type="NCBI Taxonomy" id="13677"/>
    <lineage>
        <taxon>Eukaryota</taxon>
        <taxon>Metazoa</taxon>
        <taxon>Chordata</taxon>
        <taxon>Craniata</taxon>
        <taxon>Vertebrata</taxon>
        <taxon>Euteleostomi</taxon>
        <taxon>Actinopterygii</taxon>
        <taxon>Neopterygii</taxon>
        <taxon>Teleostei</taxon>
        <taxon>Neoteleostei</taxon>
        <taxon>Acanthomorphata</taxon>
        <taxon>Pelagiaria</taxon>
        <taxon>Scombriformes</taxon>
        <taxon>Scombridae</taxon>
        <taxon>Scomber</taxon>
    </lineage>
</organism>
<name>A0AAV1N9V8_SCOSC</name>
<keyword evidence="2" id="KW-1185">Reference proteome</keyword>
<dbReference type="EMBL" id="CAWUFR010000024">
    <property type="protein sequence ID" value="CAK6956289.1"/>
    <property type="molecule type" value="Genomic_DNA"/>
</dbReference>
<gene>
    <name evidence="1" type="ORF">FSCOSCO3_A030702</name>
</gene>
<evidence type="ECO:0000313" key="1">
    <source>
        <dbReference type="EMBL" id="CAK6956289.1"/>
    </source>
</evidence>
<reference evidence="1 2" key="1">
    <citation type="submission" date="2024-01" db="EMBL/GenBank/DDBJ databases">
        <authorList>
            <person name="Alioto T."/>
            <person name="Alioto T."/>
            <person name="Gomez Garrido J."/>
        </authorList>
    </citation>
    <scope>NUCLEOTIDE SEQUENCE [LARGE SCALE GENOMIC DNA]</scope>
</reference>
<evidence type="ECO:0000313" key="2">
    <source>
        <dbReference type="Proteomes" id="UP001314229"/>
    </source>
</evidence>
<proteinExistence type="predicted"/>
<comment type="caution">
    <text evidence="1">The sequence shown here is derived from an EMBL/GenBank/DDBJ whole genome shotgun (WGS) entry which is preliminary data.</text>
</comment>
<protein>
    <submittedName>
        <fullName evidence="1">Uncharacterized protein</fullName>
    </submittedName>
</protein>
<dbReference type="Proteomes" id="UP001314229">
    <property type="component" value="Unassembled WGS sequence"/>
</dbReference>
<accession>A0AAV1N9V8</accession>
<dbReference type="AlphaFoldDB" id="A0AAV1N9V8"/>